<feature type="domain" description="Helix-turn-helix" evidence="1">
    <location>
        <begin position="5"/>
        <end position="46"/>
    </location>
</feature>
<reference evidence="2 3" key="1">
    <citation type="journal article" date="2016" name="Nat. Commun.">
        <title>Thousands of microbial genomes shed light on interconnected biogeochemical processes in an aquifer system.</title>
        <authorList>
            <person name="Anantharaman K."/>
            <person name="Brown C.T."/>
            <person name="Hug L.A."/>
            <person name="Sharon I."/>
            <person name="Castelle C.J."/>
            <person name="Probst A.J."/>
            <person name="Thomas B.C."/>
            <person name="Singh A."/>
            <person name="Wilkins M.J."/>
            <person name="Karaoz U."/>
            <person name="Brodie E.L."/>
            <person name="Williams K.H."/>
            <person name="Hubbard S.S."/>
            <person name="Banfield J.F."/>
        </authorList>
    </citation>
    <scope>NUCLEOTIDE SEQUENCE [LARGE SCALE GENOMIC DNA]</scope>
</reference>
<dbReference type="InterPro" id="IPR041657">
    <property type="entry name" value="HTH_17"/>
</dbReference>
<evidence type="ECO:0000313" key="3">
    <source>
        <dbReference type="Proteomes" id="UP000178764"/>
    </source>
</evidence>
<organism evidence="2 3">
    <name type="scientific">Candidatus Berkelbacteria bacterium RBG_13_40_8</name>
    <dbReference type="NCBI Taxonomy" id="1797467"/>
    <lineage>
        <taxon>Bacteria</taxon>
        <taxon>Candidatus Berkelbacteria</taxon>
    </lineage>
</organism>
<accession>A0A1F5DNQ4</accession>
<dbReference type="InterPro" id="IPR010093">
    <property type="entry name" value="SinI_DNA-bd"/>
</dbReference>
<protein>
    <recommendedName>
        <fullName evidence="1">Helix-turn-helix domain-containing protein</fullName>
    </recommendedName>
</protein>
<evidence type="ECO:0000313" key="2">
    <source>
        <dbReference type="EMBL" id="OGD56788.1"/>
    </source>
</evidence>
<dbReference type="GO" id="GO:0003677">
    <property type="term" value="F:DNA binding"/>
    <property type="evidence" value="ECO:0007669"/>
    <property type="project" value="InterPro"/>
</dbReference>
<comment type="caution">
    <text evidence="2">The sequence shown here is derived from an EMBL/GenBank/DDBJ whole genome shotgun (WGS) entry which is preliminary data.</text>
</comment>
<proteinExistence type="predicted"/>
<gene>
    <name evidence="2" type="ORF">A2V71_01560</name>
</gene>
<dbReference type="EMBL" id="MEZT01000013">
    <property type="protein sequence ID" value="OGD56788.1"/>
    <property type="molecule type" value="Genomic_DNA"/>
</dbReference>
<dbReference type="Proteomes" id="UP000178764">
    <property type="component" value="Unassembled WGS sequence"/>
</dbReference>
<dbReference type="AlphaFoldDB" id="A0A1F5DNQ4"/>
<name>A0A1F5DNQ4_9BACT</name>
<sequence>MKDNYLSTQEAAKILGISRQAVIKKIHKNQLKAERIGHIFAIPKNELGIGEGELSKQQKHILEAGVRKTVEDYGEALEKLGKE</sequence>
<dbReference type="Pfam" id="PF12728">
    <property type="entry name" value="HTH_17"/>
    <property type="match status" value="1"/>
</dbReference>
<evidence type="ECO:0000259" key="1">
    <source>
        <dbReference type="Pfam" id="PF12728"/>
    </source>
</evidence>
<dbReference type="NCBIfam" id="TIGR01764">
    <property type="entry name" value="excise"/>
    <property type="match status" value="1"/>
</dbReference>